<evidence type="ECO:0000256" key="9">
    <source>
        <dbReference type="RuleBase" id="RU365052"/>
    </source>
</evidence>
<dbReference type="Gene3D" id="2.30.30.100">
    <property type="match status" value="1"/>
</dbReference>
<dbReference type="GO" id="GO:0005686">
    <property type="term" value="C:U2 snRNP"/>
    <property type="evidence" value="ECO:0007669"/>
    <property type="project" value="TreeGrafter"/>
</dbReference>
<dbReference type="PANTHER" id="PTHR10553:SF2">
    <property type="entry name" value="SMALL NUCLEAR RIBONUCLEOPROTEIN G"/>
    <property type="match status" value="1"/>
</dbReference>
<dbReference type="GO" id="GO:0005682">
    <property type="term" value="C:U5 snRNP"/>
    <property type="evidence" value="ECO:0007669"/>
    <property type="project" value="TreeGrafter"/>
</dbReference>
<proteinExistence type="inferred from homology"/>
<dbReference type="GO" id="GO:0097526">
    <property type="term" value="C:spliceosomal tri-snRNP complex"/>
    <property type="evidence" value="ECO:0007669"/>
    <property type="project" value="TreeGrafter"/>
</dbReference>
<dbReference type="EMBL" id="UZAK01035112">
    <property type="protein sequence ID" value="VDP48700.1"/>
    <property type="molecule type" value="Genomic_DNA"/>
</dbReference>
<dbReference type="GO" id="GO:0071013">
    <property type="term" value="C:catalytic step 2 spliceosome"/>
    <property type="evidence" value="ECO:0007669"/>
    <property type="project" value="TreeGrafter"/>
</dbReference>
<reference evidence="13" key="1">
    <citation type="submission" date="2016-06" db="UniProtKB">
        <authorList>
            <consortium name="WormBaseParasite"/>
        </authorList>
    </citation>
    <scope>IDENTIFICATION</scope>
</reference>
<dbReference type="STRING" id="6186.A0A183KBM6"/>
<accession>A0A183KBM6</accession>
<comment type="similarity">
    <text evidence="2 9">Belongs to the snRNP Sm proteins family.</text>
</comment>
<keyword evidence="3 9" id="KW-0507">mRNA processing</keyword>
<dbReference type="InterPro" id="IPR047575">
    <property type="entry name" value="Sm"/>
</dbReference>
<dbReference type="GO" id="GO:0005687">
    <property type="term" value="C:U4 snRNP"/>
    <property type="evidence" value="ECO:0007669"/>
    <property type="project" value="TreeGrafter"/>
</dbReference>
<keyword evidence="4 9" id="KW-0747">Spliceosome</keyword>
<dbReference type="PANTHER" id="PTHR10553">
    <property type="entry name" value="SMALL NUCLEAR RIBONUCLEOPROTEIN"/>
    <property type="match status" value="1"/>
</dbReference>
<evidence type="ECO:0000313" key="11">
    <source>
        <dbReference type="EMBL" id="VDP48700.1"/>
    </source>
</evidence>
<keyword evidence="8 9" id="KW-0687">Ribonucleoprotein</keyword>
<dbReference type="InterPro" id="IPR044641">
    <property type="entry name" value="Lsm7/SmG-like"/>
</dbReference>
<name>A0A183KBM6_9TREM</name>
<dbReference type="GO" id="GO:0000387">
    <property type="term" value="P:spliceosomal snRNP assembly"/>
    <property type="evidence" value="ECO:0007669"/>
    <property type="project" value="UniProtKB-UniRule"/>
</dbReference>
<feature type="domain" description="Sm" evidence="10">
    <location>
        <begin position="75"/>
        <end position="147"/>
    </location>
</feature>
<evidence type="ECO:0000256" key="8">
    <source>
        <dbReference type="ARBA" id="ARBA00023274"/>
    </source>
</evidence>
<dbReference type="SMART" id="SM00651">
    <property type="entry name" value="Sm"/>
    <property type="match status" value="1"/>
</dbReference>
<dbReference type="Pfam" id="PF01423">
    <property type="entry name" value="LSM"/>
    <property type="match status" value="1"/>
</dbReference>
<gene>
    <name evidence="11" type="ORF">SCUD_LOCUS12413</name>
</gene>
<dbReference type="CDD" id="cd01719">
    <property type="entry name" value="Sm_G"/>
    <property type="match status" value="1"/>
</dbReference>
<keyword evidence="7 9" id="KW-0539">Nucleus</keyword>
<evidence type="ECO:0000256" key="2">
    <source>
        <dbReference type="ARBA" id="ARBA00006850"/>
    </source>
</evidence>
<reference evidence="11 12" key="2">
    <citation type="submission" date="2018-11" db="EMBL/GenBank/DDBJ databases">
        <authorList>
            <consortium name="Pathogen Informatics"/>
        </authorList>
    </citation>
    <scope>NUCLEOTIDE SEQUENCE [LARGE SCALE GENOMIC DNA]</scope>
    <source>
        <strain evidence="11">Dakar</strain>
        <strain evidence="12">Dakar, Senegal</strain>
    </source>
</reference>
<dbReference type="InterPro" id="IPR034098">
    <property type="entry name" value="Sm_G"/>
</dbReference>
<dbReference type="WBParaSite" id="SCUD_0001241701-mRNA-1">
    <property type="protein sequence ID" value="SCUD_0001241701-mRNA-1"/>
    <property type="gene ID" value="SCUD_0001241701"/>
</dbReference>
<protein>
    <recommendedName>
        <fullName evidence="9">Small nuclear ribonucleoprotein G</fullName>
        <shortName evidence="9">snRNP-G</shortName>
    </recommendedName>
</protein>
<keyword evidence="12" id="KW-1185">Reference proteome</keyword>
<organism evidence="13">
    <name type="scientific">Schistosoma curassoni</name>
    <dbReference type="NCBI Taxonomy" id="6186"/>
    <lineage>
        <taxon>Eukaryota</taxon>
        <taxon>Metazoa</taxon>
        <taxon>Spiralia</taxon>
        <taxon>Lophotrochozoa</taxon>
        <taxon>Platyhelminthes</taxon>
        <taxon>Trematoda</taxon>
        <taxon>Digenea</taxon>
        <taxon>Strigeidida</taxon>
        <taxon>Schistosomatoidea</taxon>
        <taxon>Schistosomatidae</taxon>
        <taxon>Schistosoma</taxon>
    </lineage>
</organism>
<evidence type="ECO:0000256" key="6">
    <source>
        <dbReference type="ARBA" id="ARBA00023187"/>
    </source>
</evidence>
<evidence type="ECO:0000256" key="3">
    <source>
        <dbReference type="ARBA" id="ARBA00022664"/>
    </source>
</evidence>
<dbReference type="Proteomes" id="UP000279833">
    <property type="component" value="Unassembled WGS sequence"/>
</dbReference>
<dbReference type="GO" id="GO:0034719">
    <property type="term" value="C:SMN-Sm protein complex"/>
    <property type="evidence" value="ECO:0007669"/>
    <property type="project" value="TreeGrafter"/>
</dbReference>
<dbReference type="InterPro" id="IPR001163">
    <property type="entry name" value="Sm_dom_euk/arc"/>
</dbReference>
<keyword evidence="6 9" id="KW-0508">mRNA splicing</keyword>
<evidence type="ECO:0000313" key="12">
    <source>
        <dbReference type="Proteomes" id="UP000279833"/>
    </source>
</evidence>
<evidence type="ECO:0000259" key="10">
    <source>
        <dbReference type="PROSITE" id="PS52002"/>
    </source>
</evidence>
<comment type="subcellular location">
    <subcellularLocation>
        <location evidence="1 9">Nucleus</location>
    </subcellularLocation>
</comment>
<evidence type="ECO:0000256" key="5">
    <source>
        <dbReference type="ARBA" id="ARBA00022884"/>
    </source>
</evidence>
<dbReference type="GO" id="GO:0071011">
    <property type="term" value="C:precatalytic spliceosome"/>
    <property type="evidence" value="ECO:0007669"/>
    <property type="project" value="TreeGrafter"/>
</dbReference>
<dbReference type="AlphaFoldDB" id="A0A183KBM6"/>
<dbReference type="GO" id="GO:0003723">
    <property type="term" value="F:RNA binding"/>
    <property type="evidence" value="ECO:0007669"/>
    <property type="project" value="UniProtKB-UniRule"/>
</dbReference>
<comment type="function">
    <text evidence="9">Plays a role in pre-mRNA splicing.</text>
</comment>
<dbReference type="InterPro" id="IPR010920">
    <property type="entry name" value="LSM_dom_sf"/>
</dbReference>
<dbReference type="GO" id="GO:0071004">
    <property type="term" value="C:U2-type prespliceosome"/>
    <property type="evidence" value="ECO:0007669"/>
    <property type="project" value="TreeGrafter"/>
</dbReference>
<evidence type="ECO:0000256" key="1">
    <source>
        <dbReference type="ARBA" id="ARBA00004123"/>
    </source>
</evidence>
<dbReference type="SUPFAM" id="SSF50182">
    <property type="entry name" value="Sm-like ribonucleoproteins"/>
    <property type="match status" value="1"/>
</dbReference>
<evidence type="ECO:0000256" key="7">
    <source>
        <dbReference type="ARBA" id="ARBA00023242"/>
    </source>
</evidence>
<evidence type="ECO:0000256" key="4">
    <source>
        <dbReference type="ARBA" id="ARBA00022728"/>
    </source>
</evidence>
<sequence>MVRSLATGYHGTASPDVAPLPCGSVLQARSLWCGPLRISPASVWTTGKYHSPHMNQSVSTTSRTSKLFTPTRNIGAFLKIKFLICFLFIVKLNANREVVGILRGFDAFMNIVVSDAYEVTKDGNQIKIDMAVVRGNSINIVEGVDRI</sequence>
<keyword evidence="5 9" id="KW-0694">RNA-binding</keyword>
<dbReference type="PROSITE" id="PS52002">
    <property type="entry name" value="SM"/>
    <property type="match status" value="1"/>
</dbReference>
<dbReference type="GO" id="GO:0005689">
    <property type="term" value="C:U12-type spliceosomal complex"/>
    <property type="evidence" value="ECO:0007669"/>
    <property type="project" value="TreeGrafter"/>
</dbReference>
<dbReference type="GO" id="GO:0005685">
    <property type="term" value="C:U1 snRNP"/>
    <property type="evidence" value="ECO:0007669"/>
    <property type="project" value="TreeGrafter"/>
</dbReference>
<evidence type="ECO:0000313" key="13">
    <source>
        <dbReference type="WBParaSite" id="SCUD_0001241701-mRNA-1"/>
    </source>
</evidence>
<dbReference type="GO" id="GO:0043186">
    <property type="term" value="C:P granule"/>
    <property type="evidence" value="ECO:0007669"/>
    <property type="project" value="TreeGrafter"/>
</dbReference>